<dbReference type="PANTHER" id="PTHR30522:SF0">
    <property type="entry name" value="NUCLEOSIDE TRIPHOSPHATE PYROPHOSPHOHYDROLASE"/>
    <property type="match status" value="1"/>
</dbReference>
<gene>
    <name evidence="4" type="primary">mazG</name>
    <name evidence="4" type="ORF">NZD89_01465</name>
</gene>
<dbReference type="InterPro" id="IPR035013">
    <property type="entry name" value="YabN_N"/>
</dbReference>
<evidence type="ECO:0000256" key="1">
    <source>
        <dbReference type="SAM" id="Coils"/>
    </source>
</evidence>
<dbReference type="InterPro" id="IPR048011">
    <property type="entry name" value="NTP-PPase_MazG-like_C"/>
</dbReference>
<keyword evidence="4" id="KW-0378">Hydrolase</keyword>
<keyword evidence="5" id="KW-1185">Reference proteome</keyword>
<dbReference type="PIRSF" id="PIRSF002845">
    <property type="entry name" value="Ttrprl_mtas_MazG"/>
    <property type="match status" value="1"/>
</dbReference>
<evidence type="ECO:0000313" key="4">
    <source>
        <dbReference type="EMBL" id="WAH42211.1"/>
    </source>
</evidence>
<feature type="coiled-coil region" evidence="1">
    <location>
        <begin position="387"/>
        <end position="414"/>
    </location>
</feature>
<evidence type="ECO:0000259" key="2">
    <source>
        <dbReference type="Pfam" id="PF00590"/>
    </source>
</evidence>
<dbReference type="CDD" id="cd11723">
    <property type="entry name" value="YabN_N_like"/>
    <property type="match status" value="1"/>
</dbReference>
<name>A0ABY6ZHA2_9BACL</name>
<organism evidence="4 5">
    <name type="scientific">Alicyclobacillus fastidiosus</name>
    <dbReference type="NCBI Taxonomy" id="392011"/>
    <lineage>
        <taxon>Bacteria</taxon>
        <taxon>Bacillati</taxon>
        <taxon>Bacillota</taxon>
        <taxon>Bacilli</taxon>
        <taxon>Bacillales</taxon>
        <taxon>Alicyclobacillaceae</taxon>
        <taxon>Alicyclobacillus</taxon>
    </lineage>
</organism>
<dbReference type="PANTHER" id="PTHR30522">
    <property type="entry name" value="NUCLEOSIDE TRIPHOSPHATE PYROPHOSPHOHYDROLASE"/>
    <property type="match status" value="1"/>
</dbReference>
<dbReference type="InterPro" id="IPR048015">
    <property type="entry name" value="NTP-PPase_MazG-like_N"/>
</dbReference>
<dbReference type="InterPro" id="IPR035996">
    <property type="entry name" value="4pyrrol_Methylase_sf"/>
</dbReference>
<feature type="domain" description="Tetrapyrrole methylase" evidence="2">
    <location>
        <begin position="4"/>
        <end position="207"/>
    </location>
</feature>
<dbReference type="GO" id="GO:0047429">
    <property type="term" value="F:nucleoside triphosphate diphosphatase activity"/>
    <property type="evidence" value="ECO:0007669"/>
    <property type="project" value="UniProtKB-EC"/>
</dbReference>
<evidence type="ECO:0000259" key="3">
    <source>
        <dbReference type="Pfam" id="PF03819"/>
    </source>
</evidence>
<dbReference type="RefSeq" id="WP_268006104.1">
    <property type="nucleotide sequence ID" value="NZ_CP104067.1"/>
</dbReference>
<dbReference type="Pfam" id="PF00590">
    <property type="entry name" value="TP_methylase"/>
    <property type="match status" value="1"/>
</dbReference>
<dbReference type="InterPro" id="IPR024180">
    <property type="entry name" value="Tetrapyrrole_Mease/MazG_pred"/>
</dbReference>
<dbReference type="InterPro" id="IPR004518">
    <property type="entry name" value="MazG-like_dom"/>
</dbReference>
<reference evidence="4" key="1">
    <citation type="submission" date="2022-08" db="EMBL/GenBank/DDBJ databases">
        <title>Alicyclobacillus fastidiosus DSM 17978, complete genome.</title>
        <authorList>
            <person name="Wang Q."/>
            <person name="Cai R."/>
            <person name="Wang Z."/>
        </authorList>
    </citation>
    <scope>NUCLEOTIDE SEQUENCE</scope>
    <source>
        <strain evidence="4">DSM 17978</strain>
    </source>
</reference>
<dbReference type="EC" id="3.6.1.9" evidence="4"/>
<dbReference type="SUPFAM" id="SSF53790">
    <property type="entry name" value="Tetrapyrrole methylase"/>
    <property type="match status" value="1"/>
</dbReference>
<dbReference type="EMBL" id="CP104067">
    <property type="protein sequence ID" value="WAH42211.1"/>
    <property type="molecule type" value="Genomic_DNA"/>
</dbReference>
<dbReference type="NCBIfam" id="NF007113">
    <property type="entry name" value="PRK09562.1"/>
    <property type="match status" value="1"/>
</dbReference>
<protein>
    <submittedName>
        <fullName evidence="4">Nucleoside triphosphate pyrophosphohydrolase</fullName>
        <ecNumber evidence="4">3.6.1.9</ecNumber>
    </submittedName>
</protein>
<dbReference type="CDD" id="cd11529">
    <property type="entry name" value="NTP-PPase_MazG_Cterm"/>
    <property type="match status" value="1"/>
</dbReference>
<evidence type="ECO:0000313" key="5">
    <source>
        <dbReference type="Proteomes" id="UP001164761"/>
    </source>
</evidence>
<dbReference type="NCBIfam" id="TIGR00444">
    <property type="entry name" value="mazG"/>
    <property type="match status" value="1"/>
</dbReference>
<dbReference type="Gene3D" id="3.40.1010.10">
    <property type="entry name" value="Cobalt-precorrin-4 Transmethylase, Domain 1"/>
    <property type="match status" value="1"/>
</dbReference>
<dbReference type="InterPro" id="IPR000878">
    <property type="entry name" value="4pyrrol_Mease"/>
</dbReference>
<keyword evidence="1" id="KW-0175">Coiled coil</keyword>
<dbReference type="Pfam" id="PF03819">
    <property type="entry name" value="MazG"/>
    <property type="match status" value="2"/>
</dbReference>
<sequence length="491" mass="54986">MAVIHVVGLGPGDLSGLPMGTYQLLKSGMPIVLRTRIHPVVAQLEEQGFAFEAYDDLYETLDHFDEVYRQMAERLIEKASHGTDFIYAVPGHPLVAEQSVQNLLEQDVPGVQVDIGPGQSFLDIAAARLKIDPIDGLLLLDGTTLAGRLLNPALHTLIAQVYQPTIAAETKLTLMEVYPDDYEITVLRAAGVAGEERIERMPLYELDRVPWVDHLTTVYVAPMQSRTNRLRDPWEAMDIVAALRAPGGCPWDREQTHESLRKYVIEEAYEVAEAIDAADYDHLAEELGDLLLQVLLHAQIGEEFGEFSIRDVFERLAAKLIRRHPHVFGGETAANVSDANQLWDEVKQAERASEDSPRILDNVSLSGPALTVAADVQMAAAKVGFDWKQVKDVLEKIKEEMTELEEELRAGEDSDAADEELGDLLFACVNLSRFRKKDAEVLLMHATRKFVDRFNLVESAVRESGKDWDSFSLDELDEFWSKAKIELQEKN</sequence>
<proteinExistence type="predicted"/>
<feature type="domain" description="NTP pyrophosphohydrolase MazG-like" evidence="3">
    <location>
        <begin position="392"/>
        <end position="453"/>
    </location>
</feature>
<dbReference type="SUPFAM" id="SSF101386">
    <property type="entry name" value="all-alpha NTP pyrophosphatases"/>
    <property type="match status" value="2"/>
</dbReference>
<feature type="domain" description="NTP pyrophosphohydrolase MazG-like" evidence="3">
    <location>
        <begin position="255"/>
        <end position="328"/>
    </location>
</feature>
<accession>A0ABY6ZHA2</accession>
<dbReference type="InterPro" id="IPR011551">
    <property type="entry name" value="NTP_PyrPHydrolase_MazG"/>
</dbReference>
<dbReference type="InterPro" id="IPR014777">
    <property type="entry name" value="4pyrrole_Mease_sub1"/>
</dbReference>
<dbReference type="Proteomes" id="UP001164761">
    <property type="component" value="Chromosome"/>
</dbReference>
<dbReference type="Gene3D" id="1.10.287.1080">
    <property type="entry name" value="MazG-like"/>
    <property type="match status" value="2"/>
</dbReference>
<dbReference type="CDD" id="cd11528">
    <property type="entry name" value="NTP-PPase_MazG_Nterm"/>
    <property type="match status" value="1"/>
</dbReference>